<evidence type="ECO:0000256" key="4">
    <source>
        <dbReference type="ARBA" id="ARBA00022801"/>
    </source>
</evidence>
<keyword evidence="3 7" id="KW-0479">Metal-binding</keyword>
<dbReference type="EMBL" id="DVMT01000037">
    <property type="protein sequence ID" value="HIU40387.1"/>
    <property type="molecule type" value="Genomic_DNA"/>
</dbReference>
<comment type="caution">
    <text evidence="8">The sequence shown here is derived from an EMBL/GenBank/DDBJ whole genome shotgun (WGS) entry which is preliminary data.</text>
</comment>
<dbReference type="CDD" id="cd00412">
    <property type="entry name" value="pyrophosphatase"/>
    <property type="match status" value="1"/>
</dbReference>
<sequence length="165" mass="19097">MKNDVVQAIIEIPYRSRNKYEVDHETKKIKLDRVLYSAMAYPAEYGFLENTLALDGDPLDILVIGTEPTYPGCIVPARVVGYLEAIDNGFEDYKLISVVDVDPRYHGVKELSDLSPFILDEIKNFFENYKTLQKIEVKVGGYHNKKEALDLIKKCKERYKRHNHE</sequence>
<evidence type="ECO:0000256" key="5">
    <source>
        <dbReference type="ARBA" id="ARBA00022842"/>
    </source>
</evidence>
<feature type="binding site" evidence="7">
    <location>
        <position position="33"/>
    </location>
    <ligand>
        <name>substrate</name>
    </ligand>
</feature>
<dbReference type="Gene3D" id="3.90.80.10">
    <property type="entry name" value="Inorganic pyrophosphatase"/>
    <property type="match status" value="1"/>
</dbReference>
<dbReference type="InterPro" id="IPR036649">
    <property type="entry name" value="Pyrophosphatase_sf"/>
</dbReference>
<dbReference type="FunFam" id="3.90.80.10:FF:000003">
    <property type="entry name" value="Inorganic pyrophosphatase"/>
    <property type="match status" value="1"/>
</dbReference>
<evidence type="ECO:0000256" key="2">
    <source>
        <dbReference type="ARBA" id="ARBA00022490"/>
    </source>
</evidence>
<dbReference type="HAMAP" id="MF_00209">
    <property type="entry name" value="Inorganic_PPase"/>
    <property type="match status" value="1"/>
</dbReference>
<comment type="subunit">
    <text evidence="7">Homohexamer.</text>
</comment>
<dbReference type="Pfam" id="PF00719">
    <property type="entry name" value="Pyrophosphatase"/>
    <property type="match status" value="1"/>
</dbReference>
<dbReference type="Proteomes" id="UP000824074">
    <property type="component" value="Unassembled WGS sequence"/>
</dbReference>
<comment type="catalytic activity">
    <reaction evidence="6 7">
        <text>diphosphate + H2O = 2 phosphate + H(+)</text>
        <dbReference type="Rhea" id="RHEA:24576"/>
        <dbReference type="ChEBI" id="CHEBI:15377"/>
        <dbReference type="ChEBI" id="CHEBI:15378"/>
        <dbReference type="ChEBI" id="CHEBI:33019"/>
        <dbReference type="ChEBI" id="CHEBI:43474"/>
        <dbReference type="EC" id="3.6.1.1"/>
    </reaction>
</comment>
<feature type="binding site" evidence="7">
    <location>
        <position position="60"/>
    </location>
    <ligand>
        <name>Mg(2+)</name>
        <dbReference type="ChEBI" id="CHEBI:18420"/>
        <label>1</label>
    </ligand>
</feature>
<accession>A0A9D1IQN0</accession>
<keyword evidence="4 7" id="KW-0378">Hydrolase</keyword>
<reference evidence="8" key="2">
    <citation type="journal article" date="2021" name="PeerJ">
        <title>Extensive microbial diversity within the chicken gut microbiome revealed by metagenomics and culture.</title>
        <authorList>
            <person name="Gilroy R."/>
            <person name="Ravi A."/>
            <person name="Getino M."/>
            <person name="Pursley I."/>
            <person name="Horton D.L."/>
            <person name="Alikhan N.F."/>
            <person name="Baker D."/>
            <person name="Gharbi K."/>
            <person name="Hall N."/>
            <person name="Watson M."/>
            <person name="Adriaenssens E.M."/>
            <person name="Foster-Nyarko E."/>
            <person name="Jarju S."/>
            <person name="Secka A."/>
            <person name="Antonio M."/>
            <person name="Oren A."/>
            <person name="Chaudhuri R.R."/>
            <person name="La Ragione R."/>
            <person name="Hildebrand F."/>
            <person name="Pallen M.J."/>
        </authorList>
    </citation>
    <scope>NUCLEOTIDE SEQUENCE</scope>
    <source>
        <strain evidence="8">CHK193-30670</strain>
    </source>
</reference>
<dbReference type="SUPFAM" id="SSF50324">
    <property type="entry name" value="Inorganic pyrophosphatase"/>
    <property type="match status" value="1"/>
</dbReference>
<evidence type="ECO:0000256" key="6">
    <source>
        <dbReference type="ARBA" id="ARBA00047820"/>
    </source>
</evidence>
<dbReference type="PROSITE" id="PS00387">
    <property type="entry name" value="PPASE"/>
    <property type="match status" value="1"/>
</dbReference>
<comment type="similarity">
    <text evidence="7">Belongs to the PPase family.</text>
</comment>
<evidence type="ECO:0000313" key="9">
    <source>
        <dbReference type="Proteomes" id="UP000824074"/>
    </source>
</evidence>
<proteinExistence type="inferred from homology"/>
<keyword evidence="2 7" id="KW-0963">Cytoplasm</keyword>
<dbReference type="GO" id="GO:0004427">
    <property type="term" value="F:inorganic diphosphate phosphatase activity"/>
    <property type="evidence" value="ECO:0007669"/>
    <property type="project" value="UniProtKB-UniRule"/>
</dbReference>
<protein>
    <recommendedName>
        <fullName evidence="7">Inorganic pyrophosphatase</fullName>
        <ecNumber evidence="7">3.6.1.1</ecNumber>
    </recommendedName>
    <alternativeName>
        <fullName evidence="7">Pyrophosphate phospho-hydrolase</fullName>
        <shortName evidence="7">PPase</shortName>
    </alternativeName>
</protein>
<organism evidence="8 9">
    <name type="scientific">Candidatus Aphodocola excrementigallinarum</name>
    <dbReference type="NCBI Taxonomy" id="2840670"/>
    <lineage>
        <taxon>Bacteria</taxon>
        <taxon>Bacillati</taxon>
        <taxon>Bacillota</taxon>
        <taxon>Bacilli</taxon>
        <taxon>Candidatus Aphodocola</taxon>
    </lineage>
</organism>
<evidence type="ECO:0000256" key="1">
    <source>
        <dbReference type="ARBA" id="ARBA00001946"/>
    </source>
</evidence>
<name>A0A9D1IQN0_9FIRM</name>
<evidence type="ECO:0000256" key="3">
    <source>
        <dbReference type="ARBA" id="ARBA00022723"/>
    </source>
</evidence>
<comment type="cofactor">
    <cofactor evidence="1 7">
        <name>Mg(2+)</name>
        <dbReference type="ChEBI" id="CHEBI:18420"/>
    </cofactor>
</comment>
<dbReference type="EC" id="3.6.1.1" evidence="7"/>
<feature type="binding site" evidence="7">
    <location>
        <position position="60"/>
    </location>
    <ligand>
        <name>Mg(2+)</name>
        <dbReference type="ChEBI" id="CHEBI:18420"/>
        <label>2</label>
    </ligand>
</feature>
<dbReference type="AlphaFoldDB" id="A0A9D1IQN0"/>
<dbReference type="PANTHER" id="PTHR10286">
    <property type="entry name" value="INORGANIC PYROPHOSPHATASE"/>
    <property type="match status" value="1"/>
</dbReference>
<feature type="binding site" evidence="7">
    <location>
        <position position="19"/>
    </location>
    <ligand>
        <name>substrate</name>
    </ligand>
</feature>
<comment type="subcellular location">
    <subcellularLocation>
        <location evidence="7">Cytoplasm</location>
    </subcellularLocation>
</comment>
<reference evidence="8" key="1">
    <citation type="submission" date="2020-10" db="EMBL/GenBank/DDBJ databases">
        <authorList>
            <person name="Gilroy R."/>
        </authorList>
    </citation>
    <scope>NUCLEOTIDE SEQUENCE</scope>
    <source>
        <strain evidence="8">CHK193-30670</strain>
    </source>
</reference>
<keyword evidence="5 7" id="KW-0460">Magnesium</keyword>
<feature type="binding site" evidence="7">
    <location>
        <position position="129"/>
    </location>
    <ligand>
        <name>substrate</name>
    </ligand>
</feature>
<dbReference type="GO" id="GO:0005737">
    <property type="term" value="C:cytoplasm"/>
    <property type="evidence" value="ECO:0007669"/>
    <property type="project" value="UniProtKB-SubCell"/>
</dbReference>
<dbReference type="GO" id="GO:0006796">
    <property type="term" value="P:phosphate-containing compound metabolic process"/>
    <property type="evidence" value="ECO:0007669"/>
    <property type="project" value="InterPro"/>
</dbReference>
<feature type="binding site" evidence="7">
    <location>
        <position position="92"/>
    </location>
    <ligand>
        <name>Mg(2+)</name>
        <dbReference type="ChEBI" id="CHEBI:18420"/>
        <label>1</label>
    </ligand>
</feature>
<gene>
    <name evidence="7" type="primary">ppa</name>
    <name evidence="8" type="ORF">IAB68_03720</name>
</gene>
<comment type="function">
    <text evidence="7">Catalyzes the hydrolysis of inorganic pyrophosphate (PPi) forming two phosphate ions.</text>
</comment>
<feature type="binding site" evidence="7">
    <location>
        <position position="55"/>
    </location>
    <ligand>
        <name>Mg(2+)</name>
        <dbReference type="ChEBI" id="CHEBI:18420"/>
        <label>1</label>
    </ligand>
</feature>
<dbReference type="InterPro" id="IPR008162">
    <property type="entry name" value="Pyrophosphatase"/>
</dbReference>
<feature type="binding site" evidence="7">
    <location>
        <position position="45"/>
    </location>
    <ligand>
        <name>substrate</name>
    </ligand>
</feature>
<dbReference type="GO" id="GO:0000287">
    <property type="term" value="F:magnesium ion binding"/>
    <property type="evidence" value="ECO:0007669"/>
    <property type="project" value="UniProtKB-UniRule"/>
</dbReference>
<evidence type="ECO:0000313" key="8">
    <source>
        <dbReference type="EMBL" id="HIU40387.1"/>
    </source>
</evidence>
<evidence type="ECO:0000256" key="7">
    <source>
        <dbReference type="HAMAP-Rule" id="MF_00209"/>
    </source>
</evidence>